<evidence type="ECO:0000313" key="2">
    <source>
        <dbReference type="Proteomes" id="UP001454036"/>
    </source>
</evidence>
<dbReference type="Proteomes" id="UP001454036">
    <property type="component" value="Unassembled WGS sequence"/>
</dbReference>
<gene>
    <name evidence="1" type="ORF">LIER_40214</name>
</gene>
<proteinExistence type="predicted"/>
<dbReference type="PANTHER" id="PTHR45786">
    <property type="entry name" value="DNA BINDING PROTEIN-LIKE"/>
    <property type="match status" value="1"/>
</dbReference>
<evidence type="ECO:0000313" key="1">
    <source>
        <dbReference type="EMBL" id="GAA0166574.1"/>
    </source>
</evidence>
<dbReference type="AlphaFoldDB" id="A0AAV3QRB5"/>
<organism evidence="1 2">
    <name type="scientific">Lithospermum erythrorhizon</name>
    <name type="common">Purple gromwell</name>
    <name type="synonym">Lithospermum officinale var. erythrorhizon</name>
    <dbReference type="NCBI Taxonomy" id="34254"/>
    <lineage>
        <taxon>Eukaryota</taxon>
        <taxon>Viridiplantae</taxon>
        <taxon>Streptophyta</taxon>
        <taxon>Embryophyta</taxon>
        <taxon>Tracheophyta</taxon>
        <taxon>Spermatophyta</taxon>
        <taxon>Magnoliopsida</taxon>
        <taxon>eudicotyledons</taxon>
        <taxon>Gunneridae</taxon>
        <taxon>Pentapetalae</taxon>
        <taxon>asterids</taxon>
        <taxon>lamiids</taxon>
        <taxon>Boraginales</taxon>
        <taxon>Boraginaceae</taxon>
        <taxon>Boraginoideae</taxon>
        <taxon>Lithospermeae</taxon>
        <taxon>Lithospermum</taxon>
    </lineage>
</organism>
<comment type="caution">
    <text evidence="1">The sequence shown here is derived from an EMBL/GenBank/DDBJ whole genome shotgun (WGS) entry which is preliminary data.</text>
</comment>
<accession>A0AAV3QRB5</accession>
<dbReference type="PANTHER" id="PTHR45786:SF74">
    <property type="entry name" value="ATP-DEPENDENT DNA HELICASE"/>
    <property type="match status" value="1"/>
</dbReference>
<keyword evidence="2" id="KW-1185">Reference proteome</keyword>
<evidence type="ECO:0008006" key="3">
    <source>
        <dbReference type="Google" id="ProtNLM"/>
    </source>
</evidence>
<dbReference type="EMBL" id="BAABME010022774">
    <property type="protein sequence ID" value="GAA0166574.1"/>
    <property type="molecule type" value="Genomic_DNA"/>
</dbReference>
<sequence>MNFQRFVVTPNELHDLFVGQSEEAKEFRKNIRAINCMFTFTSFGANFDKKLASSRKDVYTFRVNGQVYHDLPSLTPDRNGPCFFQLYFHDTANEIENRLKIMKDDVDQNLMEKIKRILAKNPYVKIFRRLQNFSSLHGIRLHISKVTKLDQRVYNSPTIDQIAAI</sequence>
<reference evidence="1 2" key="1">
    <citation type="submission" date="2024-01" db="EMBL/GenBank/DDBJ databases">
        <title>The complete chloroplast genome sequence of Lithospermum erythrorhizon: insights into the phylogenetic relationship among Boraginaceae species and the maternal lineages of purple gromwells.</title>
        <authorList>
            <person name="Okada T."/>
            <person name="Watanabe K."/>
        </authorList>
    </citation>
    <scope>NUCLEOTIDE SEQUENCE [LARGE SCALE GENOMIC DNA]</scope>
</reference>
<protein>
    <recommendedName>
        <fullName evidence="3">Helitron helicase-like domain-containing protein</fullName>
    </recommendedName>
</protein>
<name>A0AAV3QRB5_LITER</name>